<dbReference type="InterPro" id="IPR007487">
    <property type="entry name" value="ABC_transpt-TYRBP-like"/>
</dbReference>
<organism evidence="2 3">
    <name type="scientific">Candidatus Trichorickettsia mobilis</name>
    <dbReference type="NCBI Taxonomy" id="1346319"/>
    <lineage>
        <taxon>Bacteria</taxon>
        <taxon>Pseudomonadati</taxon>
        <taxon>Pseudomonadota</taxon>
        <taxon>Alphaproteobacteria</taxon>
        <taxon>Rickettsiales</taxon>
        <taxon>Rickettsiaceae</taxon>
        <taxon>Rickettsieae</taxon>
        <taxon>Candidatus Trichorickettsia</taxon>
    </lineage>
</organism>
<dbReference type="RefSeq" id="WP_323737661.1">
    <property type="nucleotide sequence ID" value="NZ_CP112932.1"/>
</dbReference>
<sequence>MEQHINNKAAGIITQIIDHKLQLFSININHLYLLLISIILAYVNPVFAKPNKPQTVIAITEIVQHSALEEAKVGIIDILKESGYIEGENLKIIQQNAQGSIANASLIAKNFIHLNPDAIVAISTPSAQSVLNVAKNTKIPIIFSTVTDPVAAGLVHDLSIAEDRITGSMDYPPIPEVVALIKALMPNIKTLGILYNTGEANSVKTAGLLKAAVDNQWQIIESTTPNSAQVSQALYRLVGKVDAVYLPSDNTVFASMPTIVQIARKHKLPLFANEPTGVKQGVLACIGYTQYAVGRTAGKLLLKMLDGETKLKVEKPEQTEIFINKTSAEIIGITIPEKMLGHKVQIVE</sequence>
<evidence type="ECO:0000313" key="2">
    <source>
        <dbReference type="EMBL" id="WPY00830.1"/>
    </source>
</evidence>
<dbReference type="InterPro" id="IPR028082">
    <property type="entry name" value="Peripla_BP_I"/>
</dbReference>
<keyword evidence="1" id="KW-0812">Transmembrane</keyword>
<dbReference type="CDD" id="cd06325">
    <property type="entry name" value="PBP1_ABC_unchar_transporter"/>
    <property type="match status" value="1"/>
</dbReference>
<dbReference type="PANTHER" id="PTHR35271:SF1">
    <property type="entry name" value="ABC TRANSPORTER, SUBSTRATE-BINDING LIPOPROTEIN"/>
    <property type="match status" value="1"/>
</dbReference>
<dbReference type="Proteomes" id="UP001326613">
    <property type="component" value="Chromosome"/>
</dbReference>
<accession>A0ABZ0US10</accession>
<dbReference type="Pfam" id="PF04392">
    <property type="entry name" value="ABC_sub_bind"/>
    <property type="match status" value="1"/>
</dbReference>
<dbReference type="SUPFAM" id="SSF53822">
    <property type="entry name" value="Periplasmic binding protein-like I"/>
    <property type="match status" value="1"/>
</dbReference>
<reference evidence="2 3" key="1">
    <citation type="submission" date="2022-10" db="EMBL/GenBank/DDBJ databases">
        <title>Host association and intracellularity evolved multiple times independently in the Rickettsiales.</title>
        <authorList>
            <person name="Castelli M."/>
            <person name="Nardi T."/>
            <person name="Gammuto L."/>
            <person name="Bellinzona G."/>
            <person name="Sabaneyeva E."/>
            <person name="Potekhin A."/>
            <person name="Serra V."/>
            <person name="Petroni G."/>
            <person name="Sassera D."/>
        </authorList>
    </citation>
    <scope>NUCLEOTIDE SEQUENCE [LARGE SCALE GENOMIC DNA]</scope>
    <source>
        <strain evidence="2 3">Kr 154-4</strain>
    </source>
</reference>
<protein>
    <submittedName>
        <fullName evidence="2">ABC transporter substrate binding protein</fullName>
    </submittedName>
</protein>
<feature type="transmembrane region" description="Helical" evidence="1">
    <location>
        <begin position="21"/>
        <end position="43"/>
    </location>
</feature>
<dbReference type="PANTHER" id="PTHR35271">
    <property type="entry name" value="ABC TRANSPORTER, SUBSTRATE-BINDING LIPOPROTEIN-RELATED"/>
    <property type="match status" value="1"/>
</dbReference>
<keyword evidence="3" id="KW-1185">Reference proteome</keyword>
<evidence type="ECO:0000256" key="1">
    <source>
        <dbReference type="SAM" id="Phobius"/>
    </source>
</evidence>
<keyword evidence="1" id="KW-0472">Membrane</keyword>
<dbReference type="EMBL" id="CP112932">
    <property type="protein sequence ID" value="WPY00830.1"/>
    <property type="molecule type" value="Genomic_DNA"/>
</dbReference>
<evidence type="ECO:0000313" key="3">
    <source>
        <dbReference type="Proteomes" id="UP001326613"/>
    </source>
</evidence>
<proteinExistence type="predicted"/>
<name>A0ABZ0US10_9RICK</name>
<keyword evidence="1" id="KW-1133">Transmembrane helix</keyword>
<dbReference type="Gene3D" id="3.40.50.2300">
    <property type="match status" value="2"/>
</dbReference>
<gene>
    <name evidence="2" type="ORF">Trichorick_00718</name>
</gene>